<dbReference type="Proteomes" id="UP000009097">
    <property type="component" value="Unassembled WGS sequence"/>
</dbReference>
<dbReference type="Pfam" id="PF00646">
    <property type="entry name" value="F-box"/>
    <property type="match status" value="1"/>
</dbReference>
<evidence type="ECO:0000259" key="1">
    <source>
        <dbReference type="PROSITE" id="PS50181"/>
    </source>
</evidence>
<dbReference type="SUPFAM" id="SSF81383">
    <property type="entry name" value="F-box domain"/>
    <property type="match status" value="1"/>
</dbReference>
<evidence type="ECO:0000313" key="3">
    <source>
        <dbReference type="Proteomes" id="UP000009097"/>
    </source>
</evidence>
<dbReference type="RefSeq" id="XP_018252087.1">
    <property type="nucleotide sequence ID" value="XM_018401359.1"/>
</dbReference>
<dbReference type="InterPro" id="IPR036047">
    <property type="entry name" value="F-box-like_dom_sf"/>
</dbReference>
<dbReference type="CDD" id="cd09917">
    <property type="entry name" value="F-box_SF"/>
    <property type="match status" value="1"/>
</dbReference>
<dbReference type="GeneID" id="28961734"/>
<gene>
    <name evidence="2" type="ORF">FOXG_21028</name>
</gene>
<dbReference type="OrthoDB" id="5062480at2759"/>
<dbReference type="EMBL" id="DS231713">
    <property type="protein sequence ID" value="KNB14042.1"/>
    <property type="molecule type" value="Genomic_DNA"/>
</dbReference>
<evidence type="ECO:0000313" key="2">
    <source>
        <dbReference type="EMBL" id="KNB14042.1"/>
    </source>
</evidence>
<reference evidence="2" key="2">
    <citation type="journal article" date="2010" name="Nature">
        <title>Comparative genomics reveals mobile pathogenicity chromosomes in Fusarium.</title>
        <authorList>
            <person name="Ma L.J."/>
            <person name="van der Does H.C."/>
            <person name="Borkovich K.A."/>
            <person name="Coleman J.J."/>
            <person name="Daboussi M.J."/>
            <person name="Di Pietro A."/>
            <person name="Dufresne M."/>
            <person name="Freitag M."/>
            <person name="Grabherr M."/>
            <person name="Henrissat B."/>
            <person name="Houterman P.M."/>
            <person name="Kang S."/>
            <person name="Shim W.B."/>
            <person name="Woloshuk C."/>
            <person name="Xie X."/>
            <person name="Xu J.R."/>
            <person name="Antoniw J."/>
            <person name="Baker S.E."/>
            <person name="Bluhm B.H."/>
            <person name="Breakspear A."/>
            <person name="Brown D.W."/>
            <person name="Butchko R.A."/>
            <person name="Chapman S."/>
            <person name="Coulson R."/>
            <person name="Coutinho P.M."/>
            <person name="Danchin E.G."/>
            <person name="Diener A."/>
            <person name="Gale L.R."/>
            <person name="Gardiner D.M."/>
            <person name="Goff S."/>
            <person name="Hammond-Kosack K.E."/>
            <person name="Hilburn K."/>
            <person name="Hua-Van A."/>
            <person name="Jonkers W."/>
            <person name="Kazan K."/>
            <person name="Kodira C.D."/>
            <person name="Koehrsen M."/>
            <person name="Kumar L."/>
            <person name="Lee Y.H."/>
            <person name="Li L."/>
            <person name="Manners J.M."/>
            <person name="Miranda-Saavedra D."/>
            <person name="Mukherjee M."/>
            <person name="Park G."/>
            <person name="Park J."/>
            <person name="Park S.Y."/>
            <person name="Proctor R.H."/>
            <person name="Regev A."/>
            <person name="Ruiz-Roldan M.C."/>
            <person name="Sain D."/>
            <person name="Sakthikumar S."/>
            <person name="Sykes S."/>
            <person name="Schwartz D.C."/>
            <person name="Turgeon B.G."/>
            <person name="Wapinski I."/>
            <person name="Yoder O."/>
            <person name="Young S."/>
            <person name="Zeng Q."/>
            <person name="Zhou S."/>
            <person name="Galagan J."/>
            <person name="Cuomo C.A."/>
            <person name="Kistler H.C."/>
            <person name="Rep M."/>
        </authorList>
    </citation>
    <scope>NUCLEOTIDE SEQUENCE [LARGE SCALE GENOMIC DNA]</scope>
    <source>
        <strain evidence="2">4287</strain>
    </source>
</reference>
<dbReference type="KEGG" id="fox:FOXG_21028"/>
<name>A0A0J9WSC5_FUSO4</name>
<dbReference type="InterPro" id="IPR001810">
    <property type="entry name" value="F-box_dom"/>
</dbReference>
<dbReference type="PROSITE" id="PS50181">
    <property type="entry name" value="FBOX"/>
    <property type="match status" value="1"/>
</dbReference>
<organism evidence="2 3">
    <name type="scientific">Fusarium oxysporum f. sp. lycopersici (strain 4287 / CBS 123668 / FGSC 9935 / NRRL 34936)</name>
    <name type="common">Fusarium vascular wilt of tomato</name>
    <dbReference type="NCBI Taxonomy" id="426428"/>
    <lineage>
        <taxon>Eukaryota</taxon>
        <taxon>Fungi</taxon>
        <taxon>Dikarya</taxon>
        <taxon>Ascomycota</taxon>
        <taxon>Pezizomycotina</taxon>
        <taxon>Sordariomycetes</taxon>
        <taxon>Hypocreomycetidae</taxon>
        <taxon>Hypocreales</taxon>
        <taxon>Nectriaceae</taxon>
        <taxon>Fusarium</taxon>
        <taxon>Fusarium oxysporum species complex</taxon>
    </lineage>
</organism>
<dbReference type="VEuPathDB" id="FungiDB:FOXG_21028"/>
<sequence length="275" mass="30832">MAPSFISLPPEIISMILTYLPPEDVLRIGLTYKRLNILSLSPIGCCHNSEIRYIMIEKRNLASPVSSSIIMNLASSAQELNIHPFALSSFDILLNLRRSPLGAEWKASSESLQSIIPFILIPIAACKLQVGGLNISARLLTRDVRCIIPSLLPPRLRCSPSLTQRPALYDFTSETCIFGGNLKNVTMPLLKRLAFVMEEYEEKELKDFLLRHAKTLVTVDLGSFMTKNPIKKRPIVQFIIEELQVPCLLGVERNGSDHHEALHCRDVDDDAGLWN</sequence>
<feature type="domain" description="F-box" evidence="1">
    <location>
        <begin position="2"/>
        <end position="54"/>
    </location>
</feature>
<reference evidence="2" key="1">
    <citation type="submission" date="2007-04" db="EMBL/GenBank/DDBJ databases">
        <authorList>
            <consortium name="The Broad Institute Genome Sequencing Platform"/>
            <person name="Birren B."/>
            <person name="Lander E."/>
            <person name="Galagan J."/>
            <person name="Nusbaum C."/>
            <person name="Devon K."/>
            <person name="Ma L.-J."/>
            <person name="Jaffe D."/>
            <person name="Butler J."/>
            <person name="Alvarez P."/>
            <person name="Gnerre S."/>
            <person name="Grabherr M."/>
            <person name="Kleber M."/>
            <person name="Mauceli E."/>
            <person name="Brockman W."/>
            <person name="MacCallum I.A."/>
            <person name="Young S."/>
            <person name="LaButti K."/>
            <person name="DeCaprio D."/>
            <person name="Crawford M."/>
            <person name="Koehrsen M."/>
            <person name="Engels R."/>
            <person name="Montgomery P."/>
            <person name="Pearson M."/>
            <person name="Howarth C."/>
            <person name="Larson L."/>
            <person name="White J."/>
            <person name="O'Leary S."/>
            <person name="Kodira C."/>
            <person name="Zeng Q."/>
            <person name="Yandava C."/>
            <person name="Alvarado L."/>
            <person name="Kistler C."/>
            <person name="Shim W.-B."/>
            <person name="Kang S."/>
            <person name="Woloshuk C."/>
        </authorList>
    </citation>
    <scope>NUCLEOTIDE SEQUENCE</scope>
    <source>
        <strain evidence="2">4287</strain>
    </source>
</reference>
<protein>
    <recommendedName>
        <fullName evidence="1">F-box domain-containing protein</fullName>
    </recommendedName>
</protein>
<accession>A0A0J9WSC5</accession>
<proteinExistence type="predicted"/>
<dbReference type="AlphaFoldDB" id="A0A0J9WSC5"/>